<sequence length="311" mass="33456">MSMPADSEDLWNEAMALLIAWQARPEDEAAREAVRRFCGQSPDHRAAWAEAKQVYRLAENGMKADRARRRPRLSRRQTLAGLGALGLVGAGALAAPRFNRRWRADYTTAVAEIRRVPLPDGSWLTLGPESAVDVSFAEGRRRVEVLDGMVLCEVAPAATPFEGEAGELRAVALGTRFELRRNDGRCSVGVEEGSVEAFAGARPPALLHAGDWLTLTADGTSVEQGRRDAGQTAAWRQKLLVAEGDPVGAVVAEIARWRPGSVFIADPALSGMPVSGLYDLADPDAALAAVVAPYGGRVRHVSSWVTVLSRL</sequence>
<dbReference type="PANTHER" id="PTHR30273:SF2">
    <property type="entry name" value="PROTEIN FECR"/>
    <property type="match status" value="1"/>
</dbReference>
<comment type="caution">
    <text evidence="2">The sequence shown here is derived from an EMBL/GenBank/DDBJ whole genome shotgun (WGS) entry which is preliminary data.</text>
</comment>
<organism evidence="2 3">
    <name type="scientific">Ancylobacter koreensis</name>
    <dbReference type="NCBI Taxonomy" id="266121"/>
    <lineage>
        <taxon>Bacteria</taxon>
        <taxon>Pseudomonadati</taxon>
        <taxon>Pseudomonadota</taxon>
        <taxon>Alphaproteobacteria</taxon>
        <taxon>Hyphomicrobiales</taxon>
        <taxon>Xanthobacteraceae</taxon>
        <taxon>Ancylobacter</taxon>
    </lineage>
</organism>
<accession>A0ABT0DQA7</accession>
<dbReference type="Pfam" id="PF04773">
    <property type="entry name" value="FecR"/>
    <property type="match status" value="1"/>
</dbReference>
<evidence type="ECO:0000259" key="1">
    <source>
        <dbReference type="Pfam" id="PF04773"/>
    </source>
</evidence>
<reference evidence="2 3" key="1">
    <citation type="submission" date="2022-04" db="EMBL/GenBank/DDBJ databases">
        <authorList>
            <person name="Grouzdev D.S."/>
            <person name="Pantiukh K.S."/>
            <person name="Krutkina M.S."/>
        </authorList>
    </citation>
    <scope>NUCLEOTIDE SEQUENCE [LARGE SCALE GENOMIC DNA]</scope>
    <source>
        <strain evidence="2 3">Jip08</strain>
    </source>
</reference>
<dbReference type="InterPro" id="IPR006860">
    <property type="entry name" value="FecR"/>
</dbReference>
<dbReference type="Proteomes" id="UP001202867">
    <property type="component" value="Unassembled WGS sequence"/>
</dbReference>
<dbReference type="RefSeq" id="WP_247201976.1">
    <property type="nucleotide sequence ID" value="NZ_JALKCG010000007.1"/>
</dbReference>
<dbReference type="EMBL" id="JALKCG010000007">
    <property type="protein sequence ID" value="MCK0209468.1"/>
    <property type="molecule type" value="Genomic_DNA"/>
</dbReference>
<feature type="domain" description="FecR protein" evidence="1">
    <location>
        <begin position="105"/>
        <end position="196"/>
    </location>
</feature>
<dbReference type="InterPro" id="IPR012373">
    <property type="entry name" value="Ferrdict_sens_TM"/>
</dbReference>
<dbReference type="PANTHER" id="PTHR30273">
    <property type="entry name" value="PERIPLASMIC SIGNAL SENSOR AND SIGMA FACTOR ACTIVATOR FECR-RELATED"/>
    <property type="match status" value="1"/>
</dbReference>
<dbReference type="PIRSF" id="PIRSF018266">
    <property type="entry name" value="FecR"/>
    <property type="match status" value="1"/>
</dbReference>
<evidence type="ECO:0000313" key="3">
    <source>
        <dbReference type="Proteomes" id="UP001202867"/>
    </source>
</evidence>
<evidence type="ECO:0000313" key="2">
    <source>
        <dbReference type="EMBL" id="MCK0209468.1"/>
    </source>
</evidence>
<protein>
    <submittedName>
        <fullName evidence="2">FecR domain-containing protein</fullName>
    </submittedName>
</protein>
<keyword evidence="3" id="KW-1185">Reference proteome</keyword>
<name>A0ABT0DQA7_9HYPH</name>
<reference evidence="3" key="2">
    <citation type="submission" date="2023-07" db="EMBL/GenBank/DDBJ databases">
        <title>Ancylobacter moscoviensis sp. nov., facultatively methylotrophic bacteria from activated sludge and the reclassification of Starkeya novella (Starkey 1934) Kelly et al. 2000 as Ancylobacter novellus comb. nov., Starkeya koreensis Im et al. 2006 as Ancylobacter koreensis comb.nov., Angulomicrobium tetraedrale Vasil'eva et al. 1986 as Ancylobacter tetraedralis comb. nov., Angulomicrobium amanitiforme Fritz et al. 2004 as Ancylobacter amanitiformis comb. nov. and Methylorhabdus multivorans Doronina et al. 1996 as Ancylobacter multivorans comb. nov. and emended description of the genus Ancylobacter.</title>
        <authorList>
            <person name="Doronina N."/>
            <person name="Chemodurova A."/>
            <person name="Grouzdev D."/>
            <person name="Koziaeva V."/>
            <person name="Shi W."/>
            <person name="Wu L."/>
            <person name="Kaparullina E."/>
        </authorList>
    </citation>
    <scope>NUCLEOTIDE SEQUENCE [LARGE SCALE GENOMIC DNA]</scope>
    <source>
        <strain evidence="3">Jip08</strain>
    </source>
</reference>
<dbReference type="Gene3D" id="2.60.120.1440">
    <property type="match status" value="1"/>
</dbReference>
<proteinExistence type="predicted"/>
<gene>
    <name evidence="2" type="ORF">MWN33_15650</name>
</gene>